<sequence length="290" mass="32332">MTTRSSRITGLNYAIFLTSFILLGLSIAIIVLEAKVLTAFQDRRIQYPTSSLAEWLFINLNPNNIDGGPTIGIFVAGATGLVTSLATMLWTVGTWLGWSEHKMKHWGLATTLITFVNTAVSLAVLVYVYVTEASAKTPEYVSQWGSRDYTREHYVCKMVPDALEGGKQSAVEIWGFRPCDYAKAARYELVAVASVAVLLTCLSIVEAWRSGAWRMVAGSEKEDIEKAAVRANIANLKRRKELFLSNGVQTQPSQPRPARDSNVQVHVQIQQRDATQQVAWSQHYEWYGKL</sequence>
<evidence type="ECO:0000313" key="2">
    <source>
        <dbReference type="EMBL" id="KAF2119792.1"/>
    </source>
</evidence>
<organism evidence="2 3">
    <name type="scientific">Lophiotrema nucula</name>
    <dbReference type="NCBI Taxonomy" id="690887"/>
    <lineage>
        <taxon>Eukaryota</taxon>
        <taxon>Fungi</taxon>
        <taxon>Dikarya</taxon>
        <taxon>Ascomycota</taxon>
        <taxon>Pezizomycotina</taxon>
        <taxon>Dothideomycetes</taxon>
        <taxon>Pleosporomycetidae</taxon>
        <taxon>Pleosporales</taxon>
        <taxon>Lophiotremataceae</taxon>
        <taxon>Lophiotrema</taxon>
    </lineage>
</organism>
<name>A0A6A5ZJM3_9PLEO</name>
<keyword evidence="1" id="KW-0812">Transmembrane</keyword>
<reference evidence="2" key="1">
    <citation type="journal article" date="2020" name="Stud. Mycol.">
        <title>101 Dothideomycetes genomes: a test case for predicting lifestyles and emergence of pathogens.</title>
        <authorList>
            <person name="Haridas S."/>
            <person name="Albert R."/>
            <person name="Binder M."/>
            <person name="Bloem J."/>
            <person name="Labutti K."/>
            <person name="Salamov A."/>
            <person name="Andreopoulos B."/>
            <person name="Baker S."/>
            <person name="Barry K."/>
            <person name="Bills G."/>
            <person name="Bluhm B."/>
            <person name="Cannon C."/>
            <person name="Castanera R."/>
            <person name="Culley D."/>
            <person name="Daum C."/>
            <person name="Ezra D."/>
            <person name="Gonzalez J."/>
            <person name="Henrissat B."/>
            <person name="Kuo A."/>
            <person name="Liang C."/>
            <person name="Lipzen A."/>
            <person name="Lutzoni F."/>
            <person name="Magnuson J."/>
            <person name="Mondo S."/>
            <person name="Nolan M."/>
            <person name="Ohm R."/>
            <person name="Pangilinan J."/>
            <person name="Park H.-J."/>
            <person name="Ramirez L."/>
            <person name="Alfaro M."/>
            <person name="Sun H."/>
            <person name="Tritt A."/>
            <person name="Yoshinaga Y."/>
            <person name="Zwiers L.-H."/>
            <person name="Turgeon B."/>
            <person name="Goodwin S."/>
            <person name="Spatafora J."/>
            <person name="Crous P."/>
            <person name="Grigoriev I."/>
        </authorList>
    </citation>
    <scope>NUCLEOTIDE SEQUENCE</scope>
    <source>
        <strain evidence="2">CBS 627.86</strain>
    </source>
</reference>
<keyword evidence="3" id="KW-1185">Reference proteome</keyword>
<feature type="transmembrane region" description="Helical" evidence="1">
    <location>
        <begin position="12"/>
        <end position="32"/>
    </location>
</feature>
<keyword evidence="1" id="KW-0472">Membrane</keyword>
<feature type="transmembrane region" description="Helical" evidence="1">
    <location>
        <begin position="184"/>
        <end position="205"/>
    </location>
</feature>
<proteinExistence type="predicted"/>
<evidence type="ECO:0000313" key="3">
    <source>
        <dbReference type="Proteomes" id="UP000799770"/>
    </source>
</evidence>
<feature type="transmembrane region" description="Helical" evidence="1">
    <location>
        <begin position="71"/>
        <end position="96"/>
    </location>
</feature>
<dbReference type="OrthoDB" id="3799217at2759"/>
<feature type="transmembrane region" description="Helical" evidence="1">
    <location>
        <begin position="108"/>
        <end position="130"/>
    </location>
</feature>
<keyword evidence="1" id="KW-1133">Transmembrane helix</keyword>
<evidence type="ECO:0000256" key="1">
    <source>
        <dbReference type="SAM" id="Phobius"/>
    </source>
</evidence>
<accession>A0A6A5ZJM3</accession>
<dbReference type="EMBL" id="ML977315">
    <property type="protein sequence ID" value="KAF2119792.1"/>
    <property type="molecule type" value="Genomic_DNA"/>
</dbReference>
<protein>
    <submittedName>
        <fullName evidence="2">Uncharacterized protein</fullName>
    </submittedName>
</protein>
<gene>
    <name evidence="2" type="ORF">BDV96DRAFT_642800</name>
</gene>
<dbReference type="AlphaFoldDB" id="A0A6A5ZJM3"/>
<dbReference type="Proteomes" id="UP000799770">
    <property type="component" value="Unassembled WGS sequence"/>
</dbReference>